<reference evidence="2" key="1">
    <citation type="submission" date="2016-10" db="EMBL/GenBank/DDBJ databases">
        <authorList>
            <person name="Varghese N."/>
            <person name="Submissions S."/>
        </authorList>
    </citation>
    <scope>NUCLEOTIDE SEQUENCE [LARGE SCALE GENOMIC DNA]</scope>
    <source>
        <strain evidence="2">DSM 24740</strain>
    </source>
</reference>
<evidence type="ECO:0000313" key="2">
    <source>
        <dbReference type="Proteomes" id="UP000199021"/>
    </source>
</evidence>
<dbReference type="Proteomes" id="UP000199021">
    <property type="component" value="Unassembled WGS sequence"/>
</dbReference>
<keyword evidence="2" id="KW-1185">Reference proteome</keyword>
<dbReference type="RefSeq" id="WP_090168810.1">
    <property type="nucleotide sequence ID" value="NZ_FOFB01000012.1"/>
</dbReference>
<dbReference type="AlphaFoldDB" id="A0A1H9H9U8"/>
<name>A0A1H9H9U8_9BACT</name>
<dbReference type="EMBL" id="FOFB01000012">
    <property type="protein sequence ID" value="SEQ59105.1"/>
    <property type="molecule type" value="Genomic_DNA"/>
</dbReference>
<accession>A0A1H9H9U8</accession>
<sequence>MNNNVQPYIGYPILNKLLSLDESANNIGLLYPVLLKGESSNYFIPVAGRDEIDSIKTRFKKKEPYFIINLQMPLGTSVPNSIQGNSSILSPLNLQVVRLIQFVKDEEIIFSKQETLLEEVSTNDLIDWSFPMALTTALYEDAFNSEDQFGDKDCSWVARGIVGGSQKGAPFIFYIDRYQNGNTRPFYLGIGGHKYYNEYFCEVGKDFPKEHSSDTYDAIGIDEFEFINGFAYAVNNKWKIAPHRRNKFGPG</sequence>
<evidence type="ECO:0000313" key="1">
    <source>
        <dbReference type="EMBL" id="SEQ59105.1"/>
    </source>
</evidence>
<dbReference type="STRING" id="478744.SAMN05444359_11274"/>
<gene>
    <name evidence="1" type="ORF">SAMN05444359_11274</name>
</gene>
<proteinExistence type="predicted"/>
<dbReference type="InParanoid" id="A0A1H9H9U8"/>
<protein>
    <submittedName>
        <fullName evidence="1">Uncharacterized protein</fullName>
    </submittedName>
</protein>
<organism evidence="1 2">
    <name type="scientific">Neolewinella agarilytica</name>
    <dbReference type="NCBI Taxonomy" id="478744"/>
    <lineage>
        <taxon>Bacteria</taxon>
        <taxon>Pseudomonadati</taxon>
        <taxon>Bacteroidota</taxon>
        <taxon>Saprospiria</taxon>
        <taxon>Saprospirales</taxon>
        <taxon>Lewinellaceae</taxon>
        <taxon>Neolewinella</taxon>
    </lineage>
</organism>